<reference evidence="2" key="2">
    <citation type="submission" date="2015-01" db="EMBL/GenBank/DDBJ databases">
        <title>Evolutionary Origins and Diversification of the Mycorrhizal Mutualists.</title>
        <authorList>
            <consortium name="DOE Joint Genome Institute"/>
            <consortium name="Mycorrhizal Genomics Consortium"/>
            <person name="Kohler A."/>
            <person name="Kuo A."/>
            <person name="Nagy L.G."/>
            <person name="Floudas D."/>
            <person name="Copeland A."/>
            <person name="Barry K.W."/>
            <person name="Cichocki N."/>
            <person name="Veneault-Fourrey C."/>
            <person name="LaButti K."/>
            <person name="Lindquist E.A."/>
            <person name="Lipzen A."/>
            <person name="Lundell T."/>
            <person name="Morin E."/>
            <person name="Murat C."/>
            <person name="Riley R."/>
            <person name="Ohm R."/>
            <person name="Sun H."/>
            <person name="Tunlid A."/>
            <person name="Henrissat B."/>
            <person name="Grigoriev I.V."/>
            <person name="Hibbett D.S."/>
            <person name="Martin F."/>
        </authorList>
    </citation>
    <scope>NUCLEOTIDE SEQUENCE [LARGE SCALE GENOMIC DNA]</scope>
    <source>
        <strain evidence="2">Foug A</strain>
    </source>
</reference>
<dbReference type="OrthoDB" id="674604at2759"/>
<dbReference type="AlphaFoldDB" id="A0A0C3ALD4"/>
<organism evidence="1 2">
    <name type="scientific">Scleroderma citrinum Foug A</name>
    <dbReference type="NCBI Taxonomy" id="1036808"/>
    <lineage>
        <taxon>Eukaryota</taxon>
        <taxon>Fungi</taxon>
        <taxon>Dikarya</taxon>
        <taxon>Basidiomycota</taxon>
        <taxon>Agaricomycotina</taxon>
        <taxon>Agaricomycetes</taxon>
        <taxon>Agaricomycetidae</taxon>
        <taxon>Boletales</taxon>
        <taxon>Sclerodermatineae</taxon>
        <taxon>Sclerodermataceae</taxon>
        <taxon>Scleroderma</taxon>
    </lineage>
</organism>
<reference evidence="1 2" key="1">
    <citation type="submission" date="2014-04" db="EMBL/GenBank/DDBJ databases">
        <authorList>
            <consortium name="DOE Joint Genome Institute"/>
            <person name="Kuo A."/>
            <person name="Kohler A."/>
            <person name="Nagy L.G."/>
            <person name="Floudas D."/>
            <person name="Copeland A."/>
            <person name="Barry K.W."/>
            <person name="Cichocki N."/>
            <person name="Veneault-Fourrey C."/>
            <person name="LaButti K."/>
            <person name="Lindquist E.A."/>
            <person name="Lipzen A."/>
            <person name="Lundell T."/>
            <person name="Morin E."/>
            <person name="Murat C."/>
            <person name="Sun H."/>
            <person name="Tunlid A."/>
            <person name="Henrissat B."/>
            <person name="Grigoriev I.V."/>
            <person name="Hibbett D.S."/>
            <person name="Martin F."/>
            <person name="Nordberg H.P."/>
            <person name="Cantor M.N."/>
            <person name="Hua S.X."/>
        </authorList>
    </citation>
    <scope>NUCLEOTIDE SEQUENCE [LARGE SCALE GENOMIC DNA]</scope>
    <source>
        <strain evidence="1 2">Foug A</strain>
    </source>
</reference>
<evidence type="ECO:0000313" key="2">
    <source>
        <dbReference type="Proteomes" id="UP000053989"/>
    </source>
</evidence>
<accession>A0A0C3ALD4</accession>
<dbReference type="STRING" id="1036808.A0A0C3ALD4"/>
<name>A0A0C3ALD4_9AGAM</name>
<dbReference type="InParanoid" id="A0A0C3ALD4"/>
<dbReference type="PANTHER" id="PTHR10622">
    <property type="entry name" value="HET DOMAIN-CONTAINING PROTEIN"/>
    <property type="match status" value="1"/>
</dbReference>
<keyword evidence="2" id="KW-1185">Reference proteome</keyword>
<dbReference type="HOGENOM" id="CLU_000288_138_0_1"/>
<dbReference type="EMBL" id="KN822020">
    <property type="protein sequence ID" value="KIM65752.1"/>
    <property type="molecule type" value="Genomic_DNA"/>
</dbReference>
<gene>
    <name evidence="1" type="ORF">SCLCIDRAFT_1211735</name>
</gene>
<sequence>MRLINVNAFLEREGLIREGKRVDYRVKVLEFSDDEATDYTILSHRWLAQEVDHDEMVKLAKMDWKEKVMAIERSSRAASRLKRTDMSGCGSTLAVSTNEAAQSYLRLHDIHGSSLPTERDYRYPGSNGWPEWFSRGRTLQELIAPSNVQFLRNITGVPEHILIDGLRGNRPCVAQIMSWAANRKTTRVEDRGYSLMGLLDVNMPMLYGEGKKSFHRLQLEIICATND</sequence>
<proteinExistence type="predicted"/>
<dbReference type="Proteomes" id="UP000053989">
    <property type="component" value="Unassembled WGS sequence"/>
</dbReference>
<dbReference type="PANTHER" id="PTHR10622:SF10">
    <property type="entry name" value="HET DOMAIN-CONTAINING PROTEIN"/>
    <property type="match status" value="1"/>
</dbReference>
<evidence type="ECO:0000313" key="1">
    <source>
        <dbReference type="EMBL" id="KIM65752.1"/>
    </source>
</evidence>
<protein>
    <submittedName>
        <fullName evidence="1">Uncharacterized protein</fullName>
    </submittedName>
</protein>